<feature type="domain" description="SnoaL-like" evidence="2">
    <location>
        <begin position="56"/>
        <end position="189"/>
    </location>
</feature>
<dbReference type="SUPFAM" id="SSF54427">
    <property type="entry name" value="NTF2-like"/>
    <property type="match status" value="1"/>
</dbReference>
<dbReference type="Proteomes" id="UP000572817">
    <property type="component" value="Unassembled WGS sequence"/>
</dbReference>
<keyword evidence="1" id="KW-0732">Signal</keyword>
<comment type="caution">
    <text evidence="3">The sequence shown here is derived from an EMBL/GenBank/DDBJ whole genome shotgun (WGS) entry which is preliminary data.</text>
</comment>
<accession>A0A8H4MZ12</accession>
<dbReference type="InterPro" id="IPR032710">
    <property type="entry name" value="NTF2-like_dom_sf"/>
</dbReference>
<evidence type="ECO:0000313" key="3">
    <source>
        <dbReference type="EMBL" id="KAF4304464.1"/>
    </source>
</evidence>
<dbReference type="AlphaFoldDB" id="A0A8H4MZ12"/>
<feature type="chain" id="PRO_5034439192" description="SnoaL-like domain-containing protein" evidence="1">
    <location>
        <begin position="23"/>
        <end position="202"/>
    </location>
</feature>
<keyword evidence="4" id="KW-1185">Reference proteome</keyword>
<name>A0A8H4MZ12_9PEZI</name>
<evidence type="ECO:0000256" key="1">
    <source>
        <dbReference type="SAM" id="SignalP"/>
    </source>
</evidence>
<evidence type="ECO:0000259" key="2">
    <source>
        <dbReference type="Pfam" id="PF13577"/>
    </source>
</evidence>
<evidence type="ECO:0000313" key="4">
    <source>
        <dbReference type="Proteomes" id="UP000572817"/>
    </source>
</evidence>
<dbReference type="Gene3D" id="3.10.450.50">
    <property type="match status" value="1"/>
</dbReference>
<feature type="signal peptide" evidence="1">
    <location>
        <begin position="1"/>
        <end position="22"/>
    </location>
</feature>
<protein>
    <recommendedName>
        <fullName evidence="2">SnoaL-like domain-containing protein</fullName>
    </recommendedName>
</protein>
<proteinExistence type="predicted"/>
<gene>
    <name evidence="3" type="ORF">GTA08_BOTSDO07513</name>
</gene>
<dbReference type="Pfam" id="PF13577">
    <property type="entry name" value="SnoaL_4"/>
    <property type="match status" value="1"/>
</dbReference>
<reference evidence="3" key="1">
    <citation type="submission" date="2020-04" db="EMBL/GenBank/DDBJ databases">
        <title>Genome Assembly and Annotation of Botryosphaeria dothidea sdau 11-99, a Latent Pathogen of Apple Fruit Ring Rot in China.</title>
        <authorList>
            <person name="Yu C."/>
            <person name="Diao Y."/>
            <person name="Lu Q."/>
            <person name="Zhao J."/>
            <person name="Cui S."/>
            <person name="Peng C."/>
            <person name="He B."/>
            <person name="Liu H."/>
        </authorList>
    </citation>
    <scope>NUCLEOTIDE SEQUENCE [LARGE SCALE GENOMIC DNA]</scope>
    <source>
        <strain evidence="3">Sdau11-99</strain>
    </source>
</reference>
<dbReference type="OrthoDB" id="2148716at2759"/>
<organism evidence="3 4">
    <name type="scientific">Botryosphaeria dothidea</name>
    <dbReference type="NCBI Taxonomy" id="55169"/>
    <lineage>
        <taxon>Eukaryota</taxon>
        <taxon>Fungi</taxon>
        <taxon>Dikarya</taxon>
        <taxon>Ascomycota</taxon>
        <taxon>Pezizomycotina</taxon>
        <taxon>Dothideomycetes</taxon>
        <taxon>Dothideomycetes incertae sedis</taxon>
        <taxon>Botryosphaeriales</taxon>
        <taxon>Botryosphaeriaceae</taxon>
        <taxon>Botryosphaeria</taxon>
    </lineage>
</organism>
<dbReference type="InterPro" id="IPR037401">
    <property type="entry name" value="SnoaL-like"/>
</dbReference>
<sequence length="202" mass="21951">MHVSLSHWILATLVVSNPYVAASLPPAISQNCFQIAVHPLPIQQVASYFPPREIADLLATEAIRRTIALYPLVIDGRDWDSLGNIFADNAVANYSDPIGVVEGPSGIKSGLQPGLAQFAGTQHMLGASVIDVCSPDSAISVTYYTASHFLSSNSTATSITDDSQVLYAYGQYQDTWKRQKDGTWKIIYRNLVYMGPLISDVS</sequence>
<dbReference type="EMBL" id="WWBZ02000051">
    <property type="protein sequence ID" value="KAF4304464.1"/>
    <property type="molecule type" value="Genomic_DNA"/>
</dbReference>